<dbReference type="Gene3D" id="3.80.10.10">
    <property type="entry name" value="Ribonuclease Inhibitor"/>
    <property type="match status" value="3"/>
</dbReference>
<dbReference type="AlphaFoldDB" id="A0A2P6NXI9"/>
<dbReference type="SMART" id="SM00367">
    <property type="entry name" value="LRR_CC"/>
    <property type="match status" value="9"/>
</dbReference>
<dbReference type="SUPFAM" id="SSF52047">
    <property type="entry name" value="RNI-like"/>
    <property type="match status" value="1"/>
</dbReference>
<evidence type="ECO:0000259" key="1">
    <source>
        <dbReference type="Pfam" id="PF25372"/>
    </source>
</evidence>
<gene>
    <name evidence="2" type="ORF">PROFUN_02773</name>
</gene>
<dbReference type="GO" id="GO:0031146">
    <property type="term" value="P:SCF-dependent proteasomal ubiquitin-dependent protein catabolic process"/>
    <property type="evidence" value="ECO:0007669"/>
    <property type="project" value="TreeGrafter"/>
</dbReference>
<dbReference type="PANTHER" id="PTHR13318:SF105">
    <property type="entry name" value="F-BOX_LRR-REPEAT PROTEIN 3"/>
    <property type="match status" value="1"/>
</dbReference>
<dbReference type="PANTHER" id="PTHR13318">
    <property type="entry name" value="PARTNER OF PAIRED, ISOFORM B-RELATED"/>
    <property type="match status" value="1"/>
</dbReference>
<dbReference type="InterPro" id="IPR006553">
    <property type="entry name" value="Leu-rich_rpt_Cys-con_subtyp"/>
</dbReference>
<dbReference type="InParanoid" id="A0A2P6NXI9"/>
<organism evidence="2 3">
    <name type="scientific">Planoprotostelium fungivorum</name>
    <dbReference type="NCBI Taxonomy" id="1890364"/>
    <lineage>
        <taxon>Eukaryota</taxon>
        <taxon>Amoebozoa</taxon>
        <taxon>Evosea</taxon>
        <taxon>Variosea</taxon>
        <taxon>Cavosteliida</taxon>
        <taxon>Cavosteliaceae</taxon>
        <taxon>Planoprotostelium</taxon>
    </lineage>
</organism>
<dbReference type="OrthoDB" id="550575at2759"/>
<dbReference type="EMBL" id="MDYQ01000008">
    <property type="protein sequence ID" value="PRP88677.1"/>
    <property type="molecule type" value="Genomic_DNA"/>
</dbReference>
<dbReference type="Pfam" id="PF13516">
    <property type="entry name" value="LRR_6"/>
    <property type="match status" value="1"/>
</dbReference>
<dbReference type="GO" id="GO:0019005">
    <property type="term" value="C:SCF ubiquitin ligase complex"/>
    <property type="evidence" value="ECO:0007669"/>
    <property type="project" value="TreeGrafter"/>
</dbReference>
<accession>A0A2P6NXI9</accession>
<name>A0A2P6NXI9_9EUKA</name>
<dbReference type="Pfam" id="PF25372">
    <property type="entry name" value="DUF7885"/>
    <property type="match status" value="1"/>
</dbReference>
<evidence type="ECO:0000313" key="2">
    <source>
        <dbReference type="EMBL" id="PRP88677.1"/>
    </source>
</evidence>
<dbReference type="STRING" id="1890364.A0A2P6NXI9"/>
<proteinExistence type="predicted"/>
<comment type="caution">
    <text evidence="2">The sequence shown here is derived from an EMBL/GenBank/DDBJ whole genome shotgun (WGS) entry which is preliminary data.</text>
</comment>
<evidence type="ECO:0000313" key="3">
    <source>
        <dbReference type="Proteomes" id="UP000241769"/>
    </source>
</evidence>
<dbReference type="InterPro" id="IPR001611">
    <property type="entry name" value="Leu-rich_rpt"/>
</dbReference>
<reference evidence="2 3" key="1">
    <citation type="journal article" date="2018" name="Genome Biol. Evol.">
        <title>Multiple Roots of Fruiting Body Formation in Amoebozoa.</title>
        <authorList>
            <person name="Hillmann F."/>
            <person name="Forbes G."/>
            <person name="Novohradska S."/>
            <person name="Ferling I."/>
            <person name="Riege K."/>
            <person name="Groth M."/>
            <person name="Westermann M."/>
            <person name="Marz M."/>
            <person name="Spaller T."/>
            <person name="Winckler T."/>
            <person name="Schaap P."/>
            <person name="Glockner G."/>
        </authorList>
    </citation>
    <scope>NUCLEOTIDE SEQUENCE [LARGE SCALE GENOMIC DNA]</scope>
    <source>
        <strain evidence="2 3">Jena</strain>
    </source>
</reference>
<sequence>MQRGVNARGNVRPRRMTYTPKTFPRLVDLAVTALACSVHLHDSITLPDELTAKLLRTMHRKKVLNDETVDKILHRDIRTMNLSGCQDIDVLAVVRRCNLLTLNLNGCMSIGDQLLLHIASSSPQLTCVNLSYNKRITDRGIESLAKHCPLLEELDISWCERVGDPSMLMLSDHCPNLFHLSITCCINITGQGLSTLVSRCSYLSRLDLMGCTAVRTLQISSKSLKTINVSNCTQLKEVECLNLPCLQKLLTSNTPQLDDVSIDHLLRECPLLNHLDLSLSCLREAAIQLTWLTYVNLSRCSTLTAQFFETLGRGCPRLKELHLQECSCVRDEHMELYTKQHEMAPHKYSDKPRYSLALEIIDLSRTNVSDETTCLLCTRCPLLKSLDLSWCPNVTDESLTQLSQSHRQRSEEEGLQQLRIYGCDKITFEGVERLKGEDTKLVVSYVMVSKDVLS</sequence>
<protein>
    <submittedName>
        <fullName evidence="2">F-box and leucine-rich repeat protein 20</fullName>
    </submittedName>
</protein>
<dbReference type="InterPro" id="IPR057207">
    <property type="entry name" value="FBXL15_LRR"/>
</dbReference>
<feature type="domain" description="F-box/LRR-repeat protein 15-like leucin rich repeat" evidence="1">
    <location>
        <begin position="75"/>
        <end position="214"/>
    </location>
</feature>
<keyword evidence="3" id="KW-1185">Reference proteome</keyword>
<dbReference type="InterPro" id="IPR032675">
    <property type="entry name" value="LRR_dom_sf"/>
</dbReference>
<dbReference type="Proteomes" id="UP000241769">
    <property type="component" value="Unassembled WGS sequence"/>
</dbReference>